<dbReference type="STRING" id="1450537.A0A395HWW4"/>
<feature type="domain" description="ABC transporter" evidence="4">
    <location>
        <begin position="390"/>
        <end position="694"/>
    </location>
</feature>
<dbReference type="AlphaFoldDB" id="A0A395HWW4"/>
<gene>
    <name evidence="5" type="ORF">BO97DRAFT_405734</name>
</gene>
<evidence type="ECO:0000313" key="6">
    <source>
        <dbReference type="Proteomes" id="UP000248961"/>
    </source>
</evidence>
<sequence>MLRLACRIRPFRSVTLSRPIRSVSSLSPPLIHIQSGTFYQNYPTAEDLAEEGTTKNPPLVRDFNFTLPSKPDENDGNTAQTWAVIGPPDKTHLLDVLGGKHICVPPNARSYPYLLTDEVAKNNPRARFVKNAIRYVGFSGEGSGAIGGTRGAYLSARYESLREETDWTVRQYLRGQTSLNPLAEDQDGTLHDETLLAQVITDLRLDGLLDMPVANLSNGQMRRTRIAHALLSKPELLLLDDAFMGLDPVAERSISDLLRRLAAKSEPRLIIALRPQDPIPKWISHVVVFGDRKGIFYQGRRDLLPRLVPGCEAFMYGKPFRVAEMVDIEAWQDKEVLDGLTRISGFKEPPLTRDFMRELLPTWKPNTWRTLPRDLDPPRGGEPLIEMDGVRVQYGDKVVLGDWSQPVNGNSEEGLHWTVRRGQRWAVLGANGSGKTTLLSLITSDHPQTYALPVRLFGRSRLPEAGKPGVSIFELQRRVGHSSPEIHAFFPRQLTIRQALESAFAETFLARPKLNYEADLDVDAFLQYFRPELNPSKTTPYKDRIEQISYEARSMLPYFRRFNYYKFYENPGGEVEYADSIKFGDLSVDLQRLVLFLRALVHRPDIVILDEAFSGMSSTLRDKCHAFLESGAGPESRFRGLSDQQALIMISHVAKEIPSLVRHYLRLPSGDKEGDVDFRFGTLKSNSSMSYPRVWKAAWAPSRDFEAKTTRADPTEAPEGEPVREDYEKYEWRSI</sequence>
<evidence type="ECO:0000256" key="3">
    <source>
        <dbReference type="SAM" id="MobiDB-lite"/>
    </source>
</evidence>
<dbReference type="InterPro" id="IPR003439">
    <property type="entry name" value="ABC_transporter-like_ATP-bd"/>
</dbReference>
<dbReference type="SUPFAM" id="SSF52540">
    <property type="entry name" value="P-loop containing nucleoside triphosphate hydrolases"/>
    <property type="match status" value="2"/>
</dbReference>
<dbReference type="SMART" id="SM00382">
    <property type="entry name" value="AAA"/>
    <property type="match status" value="2"/>
</dbReference>
<dbReference type="GO" id="GO:0016887">
    <property type="term" value="F:ATP hydrolysis activity"/>
    <property type="evidence" value="ECO:0007669"/>
    <property type="project" value="InterPro"/>
</dbReference>
<dbReference type="PANTHER" id="PTHR43514:SF4">
    <property type="entry name" value="ABC TRANSPORTER I FAMILY MEMBER 10"/>
    <property type="match status" value="1"/>
</dbReference>
<dbReference type="PROSITE" id="PS50893">
    <property type="entry name" value="ABC_TRANSPORTER_2"/>
    <property type="match status" value="2"/>
</dbReference>
<dbReference type="InterPro" id="IPR003593">
    <property type="entry name" value="AAA+_ATPase"/>
</dbReference>
<dbReference type="OrthoDB" id="10255969at2759"/>
<feature type="region of interest" description="Disordered" evidence="3">
    <location>
        <begin position="706"/>
        <end position="735"/>
    </location>
</feature>
<name>A0A395HWW4_ASPHC</name>
<evidence type="ECO:0000256" key="1">
    <source>
        <dbReference type="ARBA" id="ARBA00022741"/>
    </source>
</evidence>
<dbReference type="VEuPathDB" id="FungiDB:BO97DRAFT_405734"/>
<evidence type="ECO:0000313" key="5">
    <source>
        <dbReference type="EMBL" id="RAL11999.1"/>
    </source>
</evidence>
<protein>
    <submittedName>
        <fullName evidence="5">ABC transporter</fullName>
    </submittedName>
</protein>
<dbReference type="InterPro" id="IPR027417">
    <property type="entry name" value="P-loop_NTPase"/>
</dbReference>
<keyword evidence="2" id="KW-0067">ATP-binding</keyword>
<dbReference type="GO" id="GO:0005524">
    <property type="term" value="F:ATP binding"/>
    <property type="evidence" value="ECO:0007669"/>
    <property type="project" value="UniProtKB-KW"/>
</dbReference>
<dbReference type="Gene3D" id="3.40.50.300">
    <property type="entry name" value="P-loop containing nucleotide triphosphate hydrolases"/>
    <property type="match status" value="2"/>
</dbReference>
<dbReference type="RefSeq" id="XP_025551153.1">
    <property type="nucleotide sequence ID" value="XM_025695254.1"/>
</dbReference>
<dbReference type="GO" id="GO:0005739">
    <property type="term" value="C:mitochondrion"/>
    <property type="evidence" value="ECO:0007669"/>
    <property type="project" value="TreeGrafter"/>
</dbReference>
<dbReference type="PANTHER" id="PTHR43514">
    <property type="entry name" value="ABC TRANSPORTER I FAMILY MEMBER 10"/>
    <property type="match status" value="1"/>
</dbReference>
<dbReference type="Pfam" id="PF00005">
    <property type="entry name" value="ABC_tran"/>
    <property type="match status" value="2"/>
</dbReference>
<keyword evidence="1" id="KW-0547">Nucleotide-binding</keyword>
<dbReference type="Proteomes" id="UP000248961">
    <property type="component" value="Unassembled WGS sequence"/>
</dbReference>
<evidence type="ECO:0000256" key="2">
    <source>
        <dbReference type="ARBA" id="ARBA00022840"/>
    </source>
</evidence>
<feature type="domain" description="ABC transporter" evidence="4">
    <location>
        <begin position="91"/>
        <end position="316"/>
    </location>
</feature>
<dbReference type="EMBL" id="KZ824285">
    <property type="protein sequence ID" value="RAL11999.1"/>
    <property type="molecule type" value="Genomic_DNA"/>
</dbReference>
<organism evidence="5 6">
    <name type="scientific">Aspergillus homomorphus (strain CBS 101889)</name>
    <dbReference type="NCBI Taxonomy" id="1450537"/>
    <lineage>
        <taxon>Eukaryota</taxon>
        <taxon>Fungi</taxon>
        <taxon>Dikarya</taxon>
        <taxon>Ascomycota</taxon>
        <taxon>Pezizomycotina</taxon>
        <taxon>Eurotiomycetes</taxon>
        <taxon>Eurotiomycetidae</taxon>
        <taxon>Eurotiales</taxon>
        <taxon>Aspergillaceae</taxon>
        <taxon>Aspergillus</taxon>
        <taxon>Aspergillus subgen. Circumdati</taxon>
    </lineage>
</organism>
<dbReference type="GeneID" id="37199543"/>
<accession>A0A395HWW4</accession>
<reference evidence="5 6" key="1">
    <citation type="submission" date="2018-02" db="EMBL/GenBank/DDBJ databases">
        <title>The genomes of Aspergillus section Nigri reveals drivers in fungal speciation.</title>
        <authorList>
            <consortium name="DOE Joint Genome Institute"/>
            <person name="Vesth T.C."/>
            <person name="Nybo J."/>
            <person name="Theobald S."/>
            <person name="Brandl J."/>
            <person name="Frisvad J.C."/>
            <person name="Nielsen K.F."/>
            <person name="Lyhne E.K."/>
            <person name="Kogle M.E."/>
            <person name="Kuo A."/>
            <person name="Riley R."/>
            <person name="Clum A."/>
            <person name="Nolan M."/>
            <person name="Lipzen A."/>
            <person name="Salamov A."/>
            <person name="Henrissat B."/>
            <person name="Wiebenga A."/>
            <person name="De vries R.P."/>
            <person name="Grigoriev I.V."/>
            <person name="Mortensen U.H."/>
            <person name="Andersen M.R."/>
            <person name="Baker S.E."/>
        </authorList>
    </citation>
    <scope>NUCLEOTIDE SEQUENCE [LARGE SCALE GENOMIC DNA]</scope>
    <source>
        <strain evidence="5 6">CBS 101889</strain>
    </source>
</reference>
<feature type="compositionally biased region" description="Basic and acidic residues" evidence="3">
    <location>
        <begin position="721"/>
        <end position="735"/>
    </location>
</feature>
<dbReference type="InterPro" id="IPR050334">
    <property type="entry name" value="Molybdenum_import_ModC"/>
</dbReference>
<proteinExistence type="predicted"/>
<keyword evidence="6" id="KW-1185">Reference proteome</keyword>
<evidence type="ECO:0000259" key="4">
    <source>
        <dbReference type="PROSITE" id="PS50893"/>
    </source>
</evidence>